<name>A0A245ZLT1_9SPHN</name>
<feature type="transmembrane region" description="Helical" evidence="8">
    <location>
        <begin position="150"/>
        <end position="166"/>
    </location>
</feature>
<feature type="transmembrane region" description="Helical" evidence="8">
    <location>
        <begin position="127"/>
        <end position="144"/>
    </location>
</feature>
<feature type="transmembrane region" description="Helical" evidence="8">
    <location>
        <begin position="212"/>
        <end position="232"/>
    </location>
</feature>
<dbReference type="InterPro" id="IPR004626">
    <property type="entry name" value="RarD"/>
</dbReference>
<feature type="transmembrane region" description="Helical" evidence="8">
    <location>
        <begin position="9"/>
        <end position="27"/>
    </location>
</feature>
<keyword evidence="3" id="KW-0813">Transport</keyword>
<evidence type="ECO:0000256" key="7">
    <source>
        <dbReference type="ARBA" id="ARBA00023136"/>
    </source>
</evidence>
<comment type="subcellular location">
    <subcellularLocation>
        <location evidence="1">Cell membrane</location>
        <topology evidence="1">Multi-pass membrane protein</topology>
    </subcellularLocation>
</comment>
<dbReference type="PANTHER" id="PTHR22911:SF137">
    <property type="entry name" value="SOLUTE CARRIER FAMILY 35 MEMBER G2-RELATED"/>
    <property type="match status" value="1"/>
</dbReference>
<feature type="transmembrane region" description="Helical" evidence="8">
    <location>
        <begin position="72"/>
        <end position="92"/>
    </location>
</feature>
<evidence type="ECO:0000256" key="6">
    <source>
        <dbReference type="ARBA" id="ARBA00022989"/>
    </source>
</evidence>
<comment type="caution">
    <text evidence="10">The sequence shown here is derived from an EMBL/GenBank/DDBJ whole genome shotgun (WGS) entry which is preliminary data.</text>
</comment>
<reference evidence="10 11" key="1">
    <citation type="submission" date="2017-03" db="EMBL/GenBank/DDBJ databases">
        <title>Genome sequence of Sphingomonas mucosissima DSM 17494.</title>
        <authorList>
            <person name="Poehlein A."/>
            <person name="Wuebbeler J.H."/>
            <person name="Steinbuechel A."/>
            <person name="Daniel R."/>
        </authorList>
    </citation>
    <scope>NUCLEOTIDE SEQUENCE [LARGE SCALE GENOMIC DNA]</scope>
    <source>
        <strain evidence="10 11">DSM 17494</strain>
    </source>
</reference>
<dbReference type="InterPro" id="IPR000620">
    <property type="entry name" value="EamA_dom"/>
</dbReference>
<keyword evidence="5 8" id="KW-0812">Transmembrane</keyword>
<organism evidence="10 11">
    <name type="scientific">Sphingomonas mucosissima</name>
    <dbReference type="NCBI Taxonomy" id="370959"/>
    <lineage>
        <taxon>Bacteria</taxon>
        <taxon>Pseudomonadati</taxon>
        <taxon>Pseudomonadota</taxon>
        <taxon>Alphaproteobacteria</taxon>
        <taxon>Sphingomonadales</taxon>
        <taxon>Sphingomonadaceae</taxon>
        <taxon>Sphingomonas</taxon>
    </lineage>
</organism>
<feature type="transmembrane region" description="Helical" evidence="8">
    <location>
        <begin position="239"/>
        <end position="260"/>
    </location>
</feature>
<comment type="similarity">
    <text evidence="2">Belongs to the EamA transporter family.</text>
</comment>
<dbReference type="NCBIfam" id="TIGR00688">
    <property type="entry name" value="rarD"/>
    <property type="match status" value="1"/>
</dbReference>
<evidence type="ECO:0000256" key="5">
    <source>
        <dbReference type="ARBA" id="ARBA00022692"/>
    </source>
</evidence>
<proteinExistence type="inferred from homology"/>
<dbReference type="SUPFAM" id="SSF103481">
    <property type="entry name" value="Multidrug resistance efflux transporter EmrE"/>
    <property type="match status" value="2"/>
</dbReference>
<dbReference type="OrthoDB" id="369870at2"/>
<evidence type="ECO:0000256" key="8">
    <source>
        <dbReference type="SAM" id="Phobius"/>
    </source>
</evidence>
<gene>
    <name evidence="10" type="ORF">SPMU_16740</name>
</gene>
<dbReference type="GO" id="GO:0005886">
    <property type="term" value="C:plasma membrane"/>
    <property type="evidence" value="ECO:0007669"/>
    <property type="project" value="UniProtKB-SubCell"/>
</dbReference>
<dbReference type="EMBL" id="NBBJ01000002">
    <property type="protein sequence ID" value="OWK30685.1"/>
    <property type="molecule type" value="Genomic_DNA"/>
</dbReference>
<evidence type="ECO:0000313" key="11">
    <source>
        <dbReference type="Proteomes" id="UP000197783"/>
    </source>
</evidence>
<evidence type="ECO:0000256" key="3">
    <source>
        <dbReference type="ARBA" id="ARBA00022448"/>
    </source>
</evidence>
<keyword evidence="7 8" id="KW-0472">Membrane</keyword>
<dbReference type="PANTHER" id="PTHR22911">
    <property type="entry name" value="ACYL-MALONYL CONDENSING ENZYME-RELATED"/>
    <property type="match status" value="1"/>
</dbReference>
<evidence type="ECO:0000313" key="10">
    <source>
        <dbReference type="EMBL" id="OWK30685.1"/>
    </source>
</evidence>
<feature type="transmembrane region" description="Helical" evidence="8">
    <location>
        <begin position="178"/>
        <end position="200"/>
    </location>
</feature>
<feature type="transmembrane region" description="Helical" evidence="8">
    <location>
        <begin position="266"/>
        <end position="283"/>
    </location>
</feature>
<feature type="domain" description="EamA" evidence="9">
    <location>
        <begin position="9"/>
        <end position="142"/>
    </location>
</feature>
<dbReference type="Pfam" id="PF00892">
    <property type="entry name" value="EamA"/>
    <property type="match status" value="1"/>
</dbReference>
<evidence type="ECO:0000256" key="2">
    <source>
        <dbReference type="ARBA" id="ARBA00007362"/>
    </source>
</evidence>
<dbReference type="RefSeq" id="WP_088333400.1">
    <property type="nucleotide sequence ID" value="NZ_NBBJ01000002.1"/>
</dbReference>
<sequence length="299" mass="31633">MTENAARGGLLLGLGAYTMWGVLPLYFRLLATVPAIEVLAHRVIWSLVLLIAVVTAMRRWRTIRAAASGRTIAMLAASATLIAINWLIYIWAVNNGHTLAGSLGYFINPLLNVALGVIVLGERLRKWQGAALALATTGVAAMALVALDTLWISLSLAVSFGLYGLVRKVVAIDSLGGLLIETLLLAPASFGYVLYLGSVGSGAAGRALSTDVLLVALGALTALPLLMFAAAARRLPYSTLALLQYVAPSLQFVVAVAIFGEPLRPLHFLVFGLIWAGCAVFAWDSVRNARAARIAAAER</sequence>
<evidence type="ECO:0000256" key="1">
    <source>
        <dbReference type="ARBA" id="ARBA00004651"/>
    </source>
</evidence>
<dbReference type="Proteomes" id="UP000197783">
    <property type="component" value="Unassembled WGS sequence"/>
</dbReference>
<accession>A0A245ZLT1</accession>
<protein>
    <submittedName>
        <fullName evidence="10">EamA-like transporter family protein</fullName>
    </submittedName>
</protein>
<keyword evidence="4" id="KW-1003">Cell membrane</keyword>
<feature type="transmembrane region" description="Helical" evidence="8">
    <location>
        <begin position="98"/>
        <end position="120"/>
    </location>
</feature>
<evidence type="ECO:0000256" key="4">
    <source>
        <dbReference type="ARBA" id="ARBA00022475"/>
    </source>
</evidence>
<dbReference type="AlphaFoldDB" id="A0A245ZLT1"/>
<keyword evidence="11" id="KW-1185">Reference proteome</keyword>
<feature type="transmembrane region" description="Helical" evidence="8">
    <location>
        <begin position="39"/>
        <end position="60"/>
    </location>
</feature>
<evidence type="ECO:0000259" key="9">
    <source>
        <dbReference type="Pfam" id="PF00892"/>
    </source>
</evidence>
<keyword evidence="6 8" id="KW-1133">Transmembrane helix</keyword>
<dbReference type="InterPro" id="IPR037185">
    <property type="entry name" value="EmrE-like"/>
</dbReference>